<organism evidence="2">
    <name type="scientific">marine sediment metagenome</name>
    <dbReference type="NCBI Taxonomy" id="412755"/>
    <lineage>
        <taxon>unclassified sequences</taxon>
        <taxon>metagenomes</taxon>
        <taxon>ecological metagenomes</taxon>
    </lineage>
</organism>
<feature type="region of interest" description="Disordered" evidence="1">
    <location>
        <begin position="166"/>
        <end position="185"/>
    </location>
</feature>
<dbReference type="InterPro" id="IPR029063">
    <property type="entry name" value="SAM-dependent_MTases_sf"/>
</dbReference>
<protein>
    <recommendedName>
        <fullName evidence="3">DNA (cytosine-5-)-methyltransferase</fullName>
    </recommendedName>
</protein>
<sequence>MTTPAPKLFDSDKIILDLCGGTGAWSKPYADAGYDVRVITLPEQDVTDYIPPKNVYGILAAPPCTEFSLALNGHPERPRDFVAGMMPVNACIRIIHQSMPVFWALENPVGLISRWIGQHRYIFHPWMFGDPYTKWTALWGNFKKPVKKFTDRTAVMTGDQIIRCRENRKPQDSGTRKQKSIKRSITPPGFAKAFYEANS</sequence>
<accession>A0A0F9GRU8</accession>
<evidence type="ECO:0000313" key="2">
    <source>
        <dbReference type="EMBL" id="KKM01525.1"/>
    </source>
</evidence>
<dbReference type="SUPFAM" id="SSF53335">
    <property type="entry name" value="S-adenosyl-L-methionine-dependent methyltransferases"/>
    <property type="match status" value="1"/>
</dbReference>
<dbReference type="Gene3D" id="3.40.50.150">
    <property type="entry name" value="Vaccinia Virus protein VP39"/>
    <property type="match status" value="1"/>
</dbReference>
<name>A0A0F9GRU8_9ZZZZ</name>
<evidence type="ECO:0008006" key="3">
    <source>
        <dbReference type="Google" id="ProtNLM"/>
    </source>
</evidence>
<dbReference type="EMBL" id="LAZR01017174">
    <property type="protein sequence ID" value="KKM01525.1"/>
    <property type="molecule type" value="Genomic_DNA"/>
</dbReference>
<gene>
    <name evidence="2" type="ORF">LCGC14_1793480</name>
</gene>
<feature type="compositionally biased region" description="Basic and acidic residues" evidence="1">
    <location>
        <begin position="166"/>
        <end position="175"/>
    </location>
</feature>
<reference evidence="2" key="1">
    <citation type="journal article" date="2015" name="Nature">
        <title>Complex archaea that bridge the gap between prokaryotes and eukaryotes.</title>
        <authorList>
            <person name="Spang A."/>
            <person name="Saw J.H."/>
            <person name="Jorgensen S.L."/>
            <person name="Zaremba-Niedzwiedzka K."/>
            <person name="Martijn J."/>
            <person name="Lind A.E."/>
            <person name="van Eijk R."/>
            <person name="Schleper C."/>
            <person name="Guy L."/>
            <person name="Ettema T.J."/>
        </authorList>
    </citation>
    <scope>NUCLEOTIDE SEQUENCE</scope>
</reference>
<evidence type="ECO:0000256" key="1">
    <source>
        <dbReference type="SAM" id="MobiDB-lite"/>
    </source>
</evidence>
<proteinExistence type="predicted"/>
<dbReference type="AlphaFoldDB" id="A0A0F9GRU8"/>
<comment type="caution">
    <text evidence="2">The sequence shown here is derived from an EMBL/GenBank/DDBJ whole genome shotgun (WGS) entry which is preliminary data.</text>
</comment>